<reference evidence="2" key="1">
    <citation type="submission" date="2018-05" db="EMBL/GenBank/DDBJ databases">
        <authorList>
            <person name="Lanie J.A."/>
            <person name="Ng W.-L."/>
            <person name="Kazmierczak K.M."/>
            <person name="Andrzejewski T.M."/>
            <person name="Davidsen T.M."/>
            <person name="Wayne K.J."/>
            <person name="Tettelin H."/>
            <person name="Glass J.I."/>
            <person name="Rusch D."/>
            <person name="Podicherti R."/>
            <person name="Tsui H.-C.T."/>
            <person name="Winkler M.E."/>
        </authorList>
    </citation>
    <scope>NUCLEOTIDE SEQUENCE</scope>
</reference>
<evidence type="ECO:0000313" key="2">
    <source>
        <dbReference type="EMBL" id="SUZ94895.1"/>
    </source>
</evidence>
<dbReference type="InterPro" id="IPR050696">
    <property type="entry name" value="FtsA/MreB"/>
</dbReference>
<protein>
    <recommendedName>
        <fullName evidence="1">SHS2 domain-containing protein</fullName>
    </recommendedName>
</protein>
<dbReference type="Pfam" id="PF02491">
    <property type="entry name" value="SHS2_FTSA"/>
    <property type="match status" value="1"/>
</dbReference>
<sequence length="399" mass="46192">MEANQEKLIAEINDKQIKYAVFRLNNKLDCEILSKKISKNIEIQAGKILDIKNAGKLISEDLEEIEKEVNKIFRKISVVINQKEILCTNITGFKQLNGSKVEKSDLDYILNEAKSSVMKNQEKNSILHILNSNFILDKTKQEKIPLNIFGDHLSLHMTFLSLPKNNLKNINALFDNSDLKVDRIISKPLVSGLDLLNKNKDLKNFAIIHFDSELSSVSLYEDSSLTFLKTFPFGTNSIYRDIAQLCSLKKDEIRLIFNELNFNNLQKERVKYLDKKFFIKSDFTKLSVNHLKSIIDARIEEMINYIFNKNKNLNYLDNKVPFIYVFFEDKCVFNNLGDLFKNSLNNIEQNKILSKWFPLDDFSALSGAAELILKGWHKEAIPFTNKKKSVISGFFSRFF</sequence>
<organism evidence="2">
    <name type="scientific">marine metagenome</name>
    <dbReference type="NCBI Taxonomy" id="408172"/>
    <lineage>
        <taxon>unclassified sequences</taxon>
        <taxon>metagenomes</taxon>
        <taxon>ecological metagenomes</taxon>
    </lineage>
</organism>
<name>A0A381RSP3_9ZZZZ</name>
<dbReference type="SMART" id="SM00842">
    <property type="entry name" value="FtsA"/>
    <property type="match status" value="1"/>
</dbReference>
<dbReference type="PANTHER" id="PTHR32432:SF4">
    <property type="entry name" value="CELL DIVISION PROTEIN FTSA"/>
    <property type="match status" value="1"/>
</dbReference>
<dbReference type="InterPro" id="IPR043129">
    <property type="entry name" value="ATPase_NBD"/>
</dbReference>
<dbReference type="GO" id="GO:0009898">
    <property type="term" value="C:cytoplasmic side of plasma membrane"/>
    <property type="evidence" value="ECO:0007669"/>
    <property type="project" value="TreeGrafter"/>
</dbReference>
<gene>
    <name evidence="2" type="ORF">METZ01_LOCUS47749</name>
</gene>
<dbReference type="GO" id="GO:0032153">
    <property type="term" value="C:cell division site"/>
    <property type="evidence" value="ECO:0007669"/>
    <property type="project" value="TreeGrafter"/>
</dbReference>
<dbReference type="GO" id="GO:0051301">
    <property type="term" value="P:cell division"/>
    <property type="evidence" value="ECO:0007669"/>
    <property type="project" value="InterPro"/>
</dbReference>
<proteinExistence type="predicted"/>
<accession>A0A381RSP3</accession>
<dbReference type="AlphaFoldDB" id="A0A381RSP3"/>
<dbReference type="EMBL" id="UINC01002276">
    <property type="protein sequence ID" value="SUZ94895.1"/>
    <property type="molecule type" value="Genomic_DNA"/>
</dbReference>
<dbReference type="PANTHER" id="PTHR32432">
    <property type="entry name" value="CELL DIVISION PROTEIN FTSA-RELATED"/>
    <property type="match status" value="1"/>
</dbReference>
<dbReference type="SUPFAM" id="SSF53067">
    <property type="entry name" value="Actin-like ATPase domain"/>
    <property type="match status" value="1"/>
</dbReference>
<dbReference type="Gene3D" id="3.30.420.40">
    <property type="match status" value="1"/>
</dbReference>
<feature type="domain" description="SHS2" evidence="1">
    <location>
        <begin position="16"/>
        <end position="195"/>
    </location>
</feature>
<evidence type="ECO:0000259" key="1">
    <source>
        <dbReference type="SMART" id="SM00842"/>
    </source>
</evidence>
<dbReference type="InterPro" id="IPR003494">
    <property type="entry name" value="SHS2_FtsA"/>
</dbReference>